<dbReference type="Proteomes" id="UP001605036">
    <property type="component" value="Unassembled WGS sequence"/>
</dbReference>
<evidence type="ECO:0000313" key="2">
    <source>
        <dbReference type="Proteomes" id="UP001605036"/>
    </source>
</evidence>
<proteinExistence type="predicted"/>
<comment type="caution">
    <text evidence="1">The sequence shown here is derived from an EMBL/GenBank/DDBJ whole genome shotgun (WGS) entry which is preliminary data.</text>
</comment>
<sequence length="198" mass="22420">MSGGSHSPNLGLLNQEAFIQNIDRLVEALEMEAMQSKMSKGRKLFSDQPSNSALQVYQPLDLEKLSSSALQVYQPLECLIVPSFPKFEIALKELSMLSGTRFFPYVNTQRFKIDGIVKISSGIFQSIGECRSIVPPFEVKAEFLKRTGRKYKKDAWQDITPWFGLSLTHSEPCSEGWLVDDFKKFSLEGYPDGYAFDK</sequence>
<dbReference type="EMBL" id="JBHFFA010000001">
    <property type="protein sequence ID" value="KAL2652056.1"/>
    <property type="molecule type" value="Genomic_DNA"/>
</dbReference>
<gene>
    <name evidence="1" type="ORF">R1flu_020184</name>
</gene>
<evidence type="ECO:0000313" key="1">
    <source>
        <dbReference type="EMBL" id="KAL2652056.1"/>
    </source>
</evidence>
<protein>
    <submittedName>
        <fullName evidence="1">Uncharacterized protein</fullName>
    </submittedName>
</protein>
<keyword evidence="2" id="KW-1185">Reference proteome</keyword>
<reference evidence="1 2" key="1">
    <citation type="submission" date="2024-09" db="EMBL/GenBank/DDBJ databases">
        <title>Chromosome-scale assembly of Riccia fluitans.</title>
        <authorList>
            <person name="Paukszto L."/>
            <person name="Sawicki J."/>
            <person name="Karawczyk K."/>
            <person name="Piernik-Szablinska J."/>
            <person name="Szczecinska M."/>
            <person name="Mazdziarz M."/>
        </authorList>
    </citation>
    <scope>NUCLEOTIDE SEQUENCE [LARGE SCALE GENOMIC DNA]</scope>
    <source>
        <strain evidence="1">Rf_01</strain>
        <tissue evidence="1">Aerial parts of the thallus</tissue>
    </source>
</reference>
<dbReference type="AlphaFoldDB" id="A0ABD1ZMZ2"/>
<organism evidence="1 2">
    <name type="scientific">Riccia fluitans</name>
    <dbReference type="NCBI Taxonomy" id="41844"/>
    <lineage>
        <taxon>Eukaryota</taxon>
        <taxon>Viridiplantae</taxon>
        <taxon>Streptophyta</taxon>
        <taxon>Embryophyta</taxon>
        <taxon>Marchantiophyta</taxon>
        <taxon>Marchantiopsida</taxon>
        <taxon>Marchantiidae</taxon>
        <taxon>Marchantiales</taxon>
        <taxon>Ricciaceae</taxon>
        <taxon>Riccia</taxon>
    </lineage>
</organism>
<name>A0ABD1ZMZ2_9MARC</name>
<accession>A0ABD1ZMZ2</accession>